<reference evidence="2" key="1">
    <citation type="journal article" date="2021" name="PeerJ">
        <title>Extensive microbial diversity within the chicken gut microbiome revealed by metagenomics and culture.</title>
        <authorList>
            <person name="Gilroy R."/>
            <person name="Ravi A."/>
            <person name="Getino M."/>
            <person name="Pursley I."/>
            <person name="Horton D.L."/>
            <person name="Alikhan N.F."/>
            <person name="Baker D."/>
            <person name="Gharbi K."/>
            <person name="Hall N."/>
            <person name="Watson M."/>
            <person name="Adriaenssens E.M."/>
            <person name="Foster-Nyarko E."/>
            <person name="Jarju S."/>
            <person name="Secka A."/>
            <person name="Antonio M."/>
            <person name="Oren A."/>
            <person name="Chaudhuri R.R."/>
            <person name="La Ragione R."/>
            <person name="Hildebrand F."/>
            <person name="Pallen M.J."/>
        </authorList>
    </citation>
    <scope>NUCLEOTIDE SEQUENCE</scope>
    <source>
        <strain evidence="2">14975</strain>
    </source>
</reference>
<feature type="chain" id="PRO_5038910585" description="Peptidase M6-like domain-containing protein" evidence="1">
    <location>
        <begin position="22"/>
        <end position="410"/>
    </location>
</feature>
<keyword evidence="1" id="KW-0732">Signal</keyword>
<protein>
    <recommendedName>
        <fullName evidence="4">Peptidase M6-like domain-containing protein</fullName>
    </recommendedName>
</protein>
<dbReference type="AlphaFoldDB" id="A0A9D1VCH8"/>
<organism evidence="2 3">
    <name type="scientific">Candidatus Akkermansia intestinigallinarum</name>
    <dbReference type="NCBI Taxonomy" id="2838431"/>
    <lineage>
        <taxon>Bacteria</taxon>
        <taxon>Pseudomonadati</taxon>
        <taxon>Verrucomicrobiota</taxon>
        <taxon>Verrucomicrobiia</taxon>
        <taxon>Verrucomicrobiales</taxon>
        <taxon>Akkermansiaceae</taxon>
        <taxon>Akkermansia</taxon>
    </lineage>
</organism>
<accession>A0A9D1VCH8</accession>
<reference evidence="2" key="2">
    <citation type="submission" date="2021-04" db="EMBL/GenBank/DDBJ databases">
        <authorList>
            <person name="Gilroy R."/>
        </authorList>
    </citation>
    <scope>NUCLEOTIDE SEQUENCE</scope>
    <source>
        <strain evidence="2">14975</strain>
    </source>
</reference>
<dbReference type="SUPFAM" id="SSF55486">
    <property type="entry name" value="Metalloproteases ('zincins'), catalytic domain"/>
    <property type="match status" value="1"/>
</dbReference>
<name>A0A9D1VCH8_9BACT</name>
<evidence type="ECO:0000256" key="1">
    <source>
        <dbReference type="SAM" id="SignalP"/>
    </source>
</evidence>
<dbReference type="EMBL" id="DXFQ01000143">
    <property type="protein sequence ID" value="HIX20469.1"/>
    <property type="molecule type" value="Genomic_DNA"/>
</dbReference>
<evidence type="ECO:0008006" key="4">
    <source>
        <dbReference type="Google" id="ProtNLM"/>
    </source>
</evidence>
<comment type="caution">
    <text evidence="2">The sequence shown here is derived from an EMBL/GenBank/DDBJ whole genome shotgun (WGS) entry which is preliminary data.</text>
</comment>
<feature type="signal peptide" evidence="1">
    <location>
        <begin position="1"/>
        <end position="21"/>
    </location>
</feature>
<sequence length="410" mass="45958">MRLTSLLTGGLAPALIGTALAAPIPEHFSDRAKELLADRIELNRPEDVGEIKHTLNVIYFIGSDAEPVADYERRISELLLYLQQFYGKEMARNGFGNRSVALPMKDNGEVDITLIRGRKKAAEYTYSGAAAQACLAEIADYFREHPERCNSQHHFVIMPTQHDAKYNDENPGGVPFFGYGRHCFALDYKEFDLRHLGQDTPYGHLLTKWYGGFAHELGHGLNLPHNNGPVSELMRLGTPLMGRGNYTFGYKPTYLTKASCAVLDVCEVFPGLNHPEHFYARPAEVLREAEGSLLYDGKVFELQIKLPTPGARDIKAANVYVQDLPSAVNQDYDAVAFTAQKEDTDTGLSIRCRIPAIELLQLSGNEREIAAIFLLPNGFRYRWTAEFKVSDIKAGQPVPLRRVKFRESSY</sequence>
<gene>
    <name evidence="2" type="ORF">H9862_07720</name>
</gene>
<proteinExistence type="predicted"/>
<dbReference type="Proteomes" id="UP000823964">
    <property type="component" value="Unassembled WGS sequence"/>
</dbReference>
<evidence type="ECO:0000313" key="2">
    <source>
        <dbReference type="EMBL" id="HIX20469.1"/>
    </source>
</evidence>
<evidence type="ECO:0000313" key="3">
    <source>
        <dbReference type="Proteomes" id="UP000823964"/>
    </source>
</evidence>